<evidence type="ECO:0000313" key="2">
    <source>
        <dbReference type="EMBL" id="KIK44766.1"/>
    </source>
</evidence>
<accession>A0A0D0ASP0</accession>
<protein>
    <submittedName>
        <fullName evidence="2">Uncharacterized protein</fullName>
    </submittedName>
</protein>
<organism evidence="2 3">
    <name type="scientific">Suillus luteus UH-Slu-Lm8-n1</name>
    <dbReference type="NCBI Taxonomy" id="930992"/>
    <lineage>
        <taxon>Eukaryota</taxon>
        <taxon>Fungi</taxon>
        <taxon>Dikarya</taxon>
        <taxon>Basidiomycota</taxon>
        <taxon>Agaricomycotina</taxon>
        <taxon>Agaricomycetes</taxon>
        <taxon>Agaricomycetidae</taxon>
        <taxon>Boletales</taxon>
        <taxon>Suillineae</taxon>
        <taxon>Suillaceae</taxon>
        <taxon>Suillus</taxon>
    </lineage>
</organism>
<dbReference type="STRING" id="930992.A0A0D0ASP0"/>
<gene>
    <name evidence="2" type="ORF">CY34DRAFT_598579</name>
</gene>
<dbReference type="EMBL" id="KN835184">
    <property type="protein sequence ID" value="KIK44766.1"/>
    <property type="molecule type" value="Genomic_DNA"/>
</dbReference>
<name>A0A0D0ASP0_9AGAM</name>
<reference evidence="2 3" key="1">
    <citation type="submission" date="2014-04" db="EMBL/GenBank/DDBJ databases">
        <authorList>
            <consortium name="DOE Joint Genome Institute"/>
            <person name="Kuo A."/>
            <person name="Ruytinx J."/>
            <person name="Rineau F."/>
            <person name="Colpaert J."/>
            <person name="Kohler A."/>
            <person name="Nagy L.G."/>
            <person name="Floudas D."/>
            <person name="Copeland A."/>
            <person name="Barry K.W."/>
            <person name="Cichocki N."/>
            <person name="Veneault-Fourrey C."/>
            <person name="LaButti K."/>
            <person name="Lindquist E.A."/>
            <person name="Lipzen A."/>
            <person name="Lundell T."/>
            <person name="Morin E."/>
            <person name="Murat C."/>
            <person name="Sun H."/>
            <person name="Tunlid A."/>
            <person name="Henrissat B."/>
            <person name="Grigoriev I.V."/>
            <person name="Hibbett D.S."/>
            <person name="Martin F."/>
            <person name="Nordberg H.P."/>
            <person name="Cantor M.N."/>
            <person name="Hua S.X."/>
        </authorList>
    </citation>
    <scope>NUCLEOTIDE SEQUENCE [LARGE SCALE GENOMIC DNA]</scope>
    <source>
        <strain evidence="2 3">UH-Slu-Lm8-n1</strain>
    </source>
</reference>
<reference evidence="3" key="2">
    <citation type="submission" date="2015-01" db="EMBL/GenBank/DDBJ databases">
        <title>Evolutionary Origins and Diversification of the Mycorrhizal Mutualists.</title>
        <authorList>
            <consortium name="DOE Joint Genome Institute"/>
            <consortium name="Mycorrhizal Genomics Consortium"/>
            <person name="Kohler A."/>
            <person name="Kuo A."/>
            <person name="Nagy L.G."/>
            <person name="Floudas D."/>
            <person name="Copeland A."/>
            <person name="Barry K.W."/>
            <person name="Cichocki N."/>
            <person name="Veneault-Fourrey C."/>
            <person name="LaButti K."/>
            <person name="Lindquist E.A."/>
            <person name="Lipzen A."/>
            <person name="Lundell T."/>
            <person name="Morin E."/>
            <person name="Murat C."/>
            <person name="Riley R."/>
            <person name="Ohm R."/>
            <person name="Sun H."/>
            <person name="Tunlid A."/>
            <person name="Henrissat B."/>
            <person name="Grigoriev I.V."/>
            <person name="Hibbett D.S."/>
            <person name="Martin F."/>
        </authorList>
    </citation>
    <scope>NUCLEOTIDE SEQUENCE [LARGE SCALE GENOMIC DNA]</scope>
    <source>
        <strain evidence="3">UH-Slu-Lm8-n1</strain>
    </source>
</reference>
<keyword evidence="3" id="KW-1185">Reference proteome</keyword>
<evidence type="ECO:0000256" key="1">
    <source>
        <dbReference type="SAM" id="MobiDB-lite"/>
    </source>
</evidence>
<sequence length="108" mass="12028">MSTMQASTPRSPRFDLPPAPVYSTSNTADNGLAEWTSRIKAMQRQVDADDEAEQRRLEEEIVRARLARMRRSTSGLSGDFGVGMHGIDLGRYLSAWTFSIFSNLSMVA</sequence>
<dbReference type="HOGENOM" id="CLU_2198756_0_0_1"/>
<dbReference type="OrthoDB" id="6375767at2759"/>
<dbReference type="InParanoid" id="A0A0D0ASP0"/>
<proteinExistence type="predicted"/>
<feature type="compositionally biased region" description="Polar residues" evidence="1">
    <location>
        <begin position="1"/>
        <end position="10"/>
    </location>
</feature>
<feature type="region of interest" description="Disordered" evidence="1">
    <location>
        <begin position="1"/>
        <end position="28"/>
    </location>
</feature>
<evidence type="ECO:0000313" key="3">
    <source>
        <dbReference type="Proteomes" id="UP000054485"/>
    </source>
</evidence>
<dbReference type="AlphaFoldDB" id="A0A0D0ASP0"/>
<dbReference type="Proteomes" id="UP000054485">
    <property type="component" value="Unassembled WGS sequence"/>
</dbReference>